<sequence>MTILTTLTQYLALTTGENIFYREAGSLTSPTILLLHGFPSSSHQYRKLIPILAPQYHVLAPDLPAFGFTSVPYNYTYTFDNIASTVDTFLAEIPNAPKEYSVYVFDYGAPTGFRLALKHPEKIQAIISQNGNAYTEGLGAFWDPTKDLWASNNSIAARDALRPFLEIEGTKSQYFNGTPEDHVQFIAPESYTLDQALMDRPGNKEIQLDLLYDYRTNVQMYPQWQEWFRKSQVPLLATWGGNDPIFISPGAEAFRKDLPEAEVHLLDAGHFAVETNAGDIGRLILKFLKKHGI</sequence>
<dbReference type="Gene3D" id="3.40.50.1820">
    <property type="entry name" value="alpha/beta hydrolase"/>
    <property type="match status" value="1"/>
</dbReference>
<dbReference type="GO" id="GO:0004301">
    <property type="term" value="F:epoxide hydrolase activity"/>
    <property type="evidence" value="ECO:0007669"/>
    <property type="project" value="TreeGrafter"/>
</dbReference>
<dbReference type="PANTHER" id="PTHR42977:SF3">
    <property type="entry name" value="AB HYDROLASE-1 DOMAIN-CONTAINING PROTEIN"/>
    <property type="match status" value="1"/>
</dbReference>
<dbReference type="Proteomes" id="UP000799753">
    <property type="component" value="Unassembled WGS sequence"/>
</dbReference>
<name>A0A6A6RM00_9PLEO</name>
<evidence type="ECO:0000313" key="4">
    <source>
        <dbReference type="Proteomes" id="UP000799753"/>
    </source>
</evidence>
<keyword evidence="1 3" id="KW-0378">Hydrolase</keyword>
<organism evidence="3 4">
    <name type="scientific">Massarina eburnea CBS 473.64</name>
    <dbReference type="NCBI Taxonomy" id="1395130"/>
    <lineage>
        <taxon>Eukaryota</taxon>
        <taxon>Fungi</taxon>
        <taxon>Dikarya</taxon>
        <taxon>Ascomycota</taxon>
        <taxon>Pezizomycotina</taxon>
        <taxon>Dothideomycetes</taxon>
        <taxon>Pleosporomycetidae</taxon>
        <taxon>Pleosporales</taxon>
        <taxon>Massarineae</taxon>
        <taxon>Massarinaceae</taxon>
        <taxon>Massarina</taxon>
    </lineage>
</organism>
<dbReference type="SUPFAM" id="SSF53474">
    <property type="entry name" value="alpha/beta-Hydrolases"/>
    <property type="match status" value="1"/>
</dbReference>
<keyword evidence="4" id="KW-1185">Reference proteome</keyword>
<feature type="domain" description="AB hydrolase-1" evidence="2">
    <location>
        <begin position="30"/>
        <end position="276"/>
    </location>
</feature>
<dbReference type="PRINTS" id="PR00412">
    <property type="entry name" value="EPOXHYDRLASE"/>
</dbReference>
<evidence type="ECO:0000256" key="1">
    <source>
        <dbReference type="ARBA" id="ARBA00022801"/>
    </source>
</evidence>
<dbReference type="InterPro" id="IPR000639">
    <property type="entry name" value="Epox_hydrolase-like"/>
</dbReference>
<evidence type="ECO:0000259" key="2">
    <source>
        <dbReference type="Pfam" id="PF00561"/>
    </source>
</evidence>
<dbReference type="InterPro" id="IPR000073">
    <property type="entry name" value="AB_hydrolase_1"/>
</dbReference>
<proteinExistence type="predicted"/>
<dbReference type="InterPro" id="IPR051340">
    <property type="entry name" value="Haloalkane_dehalogenase"/>
</dbReference>
<dbReference type="Pfam" id="PF00561">
    <property type="entry name" value="Abhydrolase_1"/>
    <property type="match status" value="1"/>
</dbReference>
<dbReference type="AlphaFoldDB" id="A0A6A6RM00"/>
<dbReference type="EMBL" id="MU006800">
    <property type="protein sequence ID" value="KAF2636127.1"/>
    <property type="molecule type" value="Genomic_DNA"/>
</dbReference>
<dbReference type="PANTHER" id="PTHR42977">
    <property type="entry name" value="HYDROLASE-RELATED"/>
    <property type="match status" value="1"/>
</dbReference>
<accession>A0A6A6RM00</accession>
<evidence type="ECO:0000313" key="3">
    <source>
        <dbReference type="EMBL" id="KAF2636127.1"/>
    </source>
</evidence>
<protein>
    <submittedName>
        <fullName evidence="3">Alpha/beta-hydrolase</fullName>
    </submittedName>
</protein>
<dbReference type="OrthoDB" id="284184at2759"/>
<reference evidence="3" key="1">
    <citation type="journal article" date="2020" name="Stud. Mycol.">
        <title>101 Dothideomycetes genomes: a test case for predicting lifestyles and emergence of pathogens.</title>
        <authorList>
            <person name="Haridas S."/>
            <person name="Albert R."/>
            <person name="Binder M."/>
            <person name="Bloem J."/>
            <person name="Labutti K."/>
            <person name="Salamov A."/>
            <person name="Andreopoulos B."/>
            <person name="Baker S."/>
            <person name="Barry K."/>
            <person name="Bills G."/>
            <person name="Bluhm B."/>
            <person name="Cannon C."/>
            <person name="Castanera R."/>
            <person name="Culley D."/>
            <person name="Daum C."/>
            <person name="Ezra D."/>
            <person name="Gonzalez J."/>
            <person name="Henrissat B."/>
            <person name="Kuo A."/>
            <person name="Liang C."/>
            <person name="Lipzen A."/>
            <person name="Lutzoni F."/>
            <person name="Magnuson J."/>
            <person name="Mondo S."/>
            <person name="Nolan M."/>
            <person name="Ohm R."/>
            <person name="Pangilinan J."/>
            <person name="Park H.-J."/>
            <person name="Ramirez L."/>
            <person name="Alfaro M."/>
            <person name="Sun H."/>
            <person name="Tritt A."/>
            <person name="Yoshinaga Y."/>
            <person name="Zwiers L.-H."/>
            <person name="Turgeon B."/>
            <person name="Goodwin S."/>
            <person name="Spatafora J."/>
            <person name="Crous P."/>
            <person name="Grigoriev I."/>
        </authorList>
    </citation>
    <scope>NUCLEOTIDE SEQUENCE</scope>
    <source>
        <strain evidence="3">CBS 473.64</strain>
    </source>
</reference>
<gene>
    <name evidence="3" type="ORF">P280DRAFT_473275</name>
</gene>
<dbReference type="InterPro" id="IPR029058">
    <property type="entry name" value="AB_hydrolase_fold"/>
</dbReference>